<evidence type="ECO:0000313" key="3">
    <source>
        <dbReference type="EMBL" id="CAL5036051.1"/>
    </source>
</evidence>
<keyword evidence="1" id="KW-0611">Plant defense</keyword>
<dbReference type="SUPFAM" id="SSF56371">
    <property type="entry name" value="Ribosome inactivating proteins (RIP)"/>
    <property type="match status" value="1"/>
</dbReference>
<dbReference type="GO" id="GO:0017148">
    <property type="term" value="P:negative regulation of translation"/>
    <property type="evidence" value="ECO:0007669"/>
    <property type="project" value="UniProtKB-KW"/>
</dbReference>
<dbReference type="Gene3D" id="3.40.420.10">
    <property type="entry name" value="Ricin (A subunit), domain 1"/>
    <property type="match status" value="1"/>
</dbReference>
<comment type="similarity">
    <text evidence="1">Belongs to the ribosome-inactivating protein family.</text>
</comment>
<keyword evidence="1" id="KW-0378">Hydrolase</keyword>
<reference evidence="4" key="1">
    <citation type="submission" date="2024-06" db="EMBL/GenBank/DDBJ databases">
        <authorList>
            <person name="Ryan C."/>
        </authorList>
    </citation>
    <scope>NUCLEOTIDE SEQUENCE [LARGE SCALE GENOMIC DNA]</scope>
</reference>
<name>A0ABC9DCC7_9POAL</name>
<keyword evidence="1" id="KW-0652">Protein synthesis inhibitor</keyword>
<dbReference type="EC" id="3.2.2.22" evidence="1"/>
<dbReference type="PANTHER" id="PTHR33453">
    <property type="match status" value="1"/>
</dbReference>
<dbReference type="EMBL" id="OZ075141">
    <property type="protein sequence ID" value="CAL5034048.1"/>
    <property type="molecule type" value="Genomic_DNA"/>
</dbReference>
<dbReference type="GO" id="GO:0090729">
    <property type="term" value="F:toxin activity"/>
    <property type="evidence" value="ECO:0007669"/>
    <property type="project" value="UniProtKB-KW"/>
</dbReference>
<organism evidence="3 4">
    <name type="scientific">Urochloa decumbens</name>
    <dbReference type="NCBI Taxonomy" id="240449"/>
    <lineage>
        <taxon>Eukaryota</taxon>
        <taxon>Viridiplantae</taxon>
        <taxon>Streptophyta</taxon>
        <taxon>Embryophyta</taxon>
        <taxon>Tracheophyta</taxon>
        <taxon>Spermatophyta</taxon>
        <taxon>Magnoliopsida</taxon>
        <taxon>Liliopsida</taxon>
        <taxon>Poales</taxon>
        <taxon>Poaceae</taxon>
        <taxon>PACMAD clade</taxon>
        <taxon>Panicoideae</taxon>
        <taxon>Panicodae</taxon>
        <taxon>Paniceae</taxon>
        <taxon>Melinidinae</taxon>
        <taxon>Urochloa</taxon>
    </lineage>
</organism>
<dbReference type="GO" id="GO:0030598">
    <property type="term" value="F:rRNA N-glycosylase activity"/>
    <property type="evidence" value="ECO:0007669"/>
    <property type="project" value="UniProtKB-EC"/>
</dbReference>
<dbReference type="InterPro" id="IPR036041">
    <property type="entry name" value="Ribosome-inact_prot_sf"/>
</dbReference>
<dbReference type="Pfam" id="PF00161">
    <property type="entry name" value="RIP"/>
    <property type="match status" value="1"/>
</dbReference>
<evidence type="ECO:0000256" key="1">
    <source>
        <dbReference type="RuleBase" id="RU004915"/>
    </source>
</evidence>
<gene>
    <name evidence="2" type="ORF">URODEC1_LOCUS82921</name>
    <name evidence="3" type="ORF">URODEC1_LOCUS83748</name>
</gene>
<dbReference type="AlphaFoldDB" id="A0ABC9DCC7"/>
<evidence type="ECO:0000313" key="2">
    <source>
        <dbReference type="EMBL" id="CAL5034048.1"/>
    </source>
</evidence>
<comment type="catalytic activity">
    <reaction evidence="1">
        <text>Endohydrolysis of the N-glycosidic bond at one specific adenosine on the 28S rRNA.</text>
        <dbReference type="EC" id="3.2.2.22"/>
    </reaction>
</comment>
<keyword evidence="1" id="KW-0800">Toxin</keyword>
<keyword evidence="4" id="KW-1185">Reference proteome</keyword>
<protein>
    <recommendedName>
        <fullName evidence="1">rRNA N-glycosylase</fullName>
        <ecNumber evidence="1">3.2.2.22</ecNumber>
    </recommendedName>
</protein>
<sequence length="245" mass="26559">MDDKLVLPIIILALATSSSNYYSAAAAAVATEREPPKLIVLELLGRDGDKTSLVVQAHDLSLAGFANRTSHWHAFPSHEHVIPNATVLPFGNSYRDLVGGLENLPSLPLGKDPVLDAIHALSGHDPAAAAADGNVEVALKRGLATLTVTKCEALRLTPIKKLVSEAWERGDTAHLTQEHVGYIEHWDTMCFELLRAHRTGEWDGPFTELLRTSANIHSKEDALAVVNVIIDRTLDQLLLAHARSA</sequence>
<accession>A0ABC9DCC7</accession>
<dbReference type="InterPro" id="IPR001574">
    <property type="entry name" value="Ribosome_inactivat_prot"/>
</dbReference>
<dbReference type="Proteomes" id="UP001497457">
    <property type="component" value="Chromosome 31b"/>
</dbReference>
<dbReference type="InterPro" id="IPR016138">
    <property type="entry name" value="Ribosome_inactivat_prot_sub1"/>
</dbReference>
<proteinExistence type="inferred from homology"/>
<dbReference type="PANTHER" id="PTHR33453:SF3">
    <property type="entry name" value="RRNA N-GLYCOSYLASE"/>
    <property type="match status" value="1"/>
</dbReference>
<dbReference type="EMBL" id="OZ075142">
    <property type="protein sequence ID" value="CAL5036051.1"/>
    <property type="molecule type" value="Genomic_DNA"/>
</dbReference>
<dbReference type="Proteomes" id="UP001497457">
    <property type="component" value="Chromosome 32b"/>
</dbReference>
<dbReference type="GO" id="GO:0006952">
    <property type="term" value="P:defense response"/>
    <property type="evidence" value="ECO:0007669"/>
    <property type="project" value="UniProtKB-KW"/>
</dbReference>
<evidence type="ECO:0000313" key="4">
    <source>
        <dbReference type="Proteomes" id="UP001497457"/>
    </source>
</evidence>
<reference evidence="3 4" key="2">
    <citation type="submission" date="2024-10" db="EMBL/GenBank/DDBJ databases">
        <authorList>
            <person name="Ryan C."/>
        </authorList>
    </citation>
    <scope>NUCLEOTIDE SEQUENCE [LARGE SCALE GENOMIC DNA]</scope>
</reference>